<evidence type="ECO:0000313" key="14">
    <source>
        <dbReference type="EMBL" id="MBI2052280.1"/>
    </source>
</evidence>
<reference evidence="14" key="1">
    <citation type="submission" date="2020-07" db="EMBL/GenBank/DDBJ databases">
        <title>Huge and variable diversity of episymbiotic CPR bacteria and DPANN archaea in groundwater ecosystems.</title>
        <authorList>
            <person name="He C.Y."/>
            <person name="Keren R."/>
            <person name="Whittaker M."/>
            <person name="Farag I.F."/>
            <person name="Doudna J."/>
            <person name="Cate J.H.D."/>
            <person name="Banfield J.F."/>
        </authorList>
    </citation>
    <scope>NUCLEOTIDE SEQUENCE</scope>
    <source>
        <strain evidence="14">NC_groundwater_191_Ag_S-0.1um_45_8</strain>
    </source>
</reference>
<comment type="catalytic activity">
    <reaction evidence="1 10 13">
        <text>(2R)-3-phosphoglycerate + ATP = (2R)-3-phospho-glyceroyl phosphate + ADP</text>
        <dbReference type="Rhea" id="RHEA:14801"/>
        <dbReference type="ChEBI" id="CHEBI:30616"/>
        <dbReference type="ChEBI" id="CHEBI:57604"/>
        <dbReference type="ChEBI" id="CHEBI:58272"/>
        <dbReference type="ChEBI" id="CHEBI:456216"/>
        <dbReference type="EC" id="2.7.2.3"/>
    </reaction>
</comment>
<dbReference type="GO" id="GO:0004618">
    <property type="term" value="F:phosphoglycerate kinase activity"/>
    <property type="evidence" value="ECO:0007669"/>
    <property type="project" value="UniProtKB-UniRule"/>
</dbReference>
<dbReference type="EMBL" id="JACOYY010000035">
    <property type="protein sequence ID" value="MBI2052280.1"/>
    <property type="molecule type" value="Genomic_DNA"/>
</dbReference>
<proteinExistence type="inferred from homology"/>
<evidence type="ECO:0000256" key="9">
    <source>
        <dbReference type="ARBA" id="ARBA00022840"/>
    </source>
</evidence>
<dbReference type="PRINTS" id="PR00477">
    <property type="entry name" value="PHGLYCKINASE"/>
</dbReference>
<dbReference type="GO" id="GO:0005524">
    <property type="term" value="F:ATP binding"/>
    <property type="evidence" value="ECO:0007669"/>
    <property type="project" value="UniProtKB-KW"/>
</dbReference>
<dbReference type="PROSITE" id="PS00111">
    <property type="entry name" value="PGLYCERATE_KINASE"/>
    <property type="match status" value="1"/>
</dbReference>
<feature type="binding site" evidence="11">
    <location>
        <position position="152"/>
    </location>
    <ligand>
        <name>(2R)-3-phosphoglycerate</name>
        <dbReference type="ChEBI" id="CHEBI:58272"/>
    </ligand>
</feature>
<dbReference type="GO" id="GO:0006094">
    <property type="term" value="P:gluconeogenesis"/>
    <property type="evidence" value="ECO:0007669"/>
    <property type="project" value="TreeGrafter"/>
</dbReference>
<comment type="caution">
    <text evidence="10">Lacks conserved residue(s) required for the propagation of feature annotation.</text>
</comment>
<comment type="similarity">
    <text evidence="3 10 13">Belongs to the phosphoglycerate kinase family.</text>
</comment>
<keyword evidence="10" id="KW-0324">Glycolysis</keyword>
<feature type="binding site" evidence="10">
    <location>
        <position position="152"/>
    </location>
    <ligand>
        <name>substrate</name>
    </ligand>
</feature>
<feature type="binding site" evidence="10">
    <location>
        <position position="119"/>
    </location>
    <ligand>
        <name>substrate</name>
    </ligand>
</feature>
<evidence type="ECO:0000256" key="5">
    <source>
        <dbReference type="ARBA" id="ARBA00016471"/>
    </source>
</evidence>
<sequence length="391" mass="42428">MFLSLKSIGDVKGKKVLVRVDFNVPIKEGEVPAGSEWRLKAVLPTLDYLAQAGAKIILIAHLGRPQGYDLHYSLYPVFEKLKKIWPVDLSFSHDILGPAAEREINNLKNGGAVLLENLRFYKEEEANDETFAKSLSAYGDVFVNDAFAASHRAHASIIGLPKFLKSYAGFLLEKEIAVLSMVRSKPRRPLVLVMGGAKADTKLKLVKEFLDKSDGILLGGILANTLLYARGLAVGKSMVDENLVNEAKKMNVISNHMHLPVDVTVSKSLTRPDGLGIRPIGRIGESEFIIDIGPDSTALFEKIIKSARMIIWNGSLGLTEVPAFKKGSLAVAKALAESRGEKIIGGGDLISFLTEESLIDKMTYVSTGGGAMLEFLAGEELPGIVALENQS</sequence>
<dbReference type="GO" id="GO:0043531">
    <property type="term" value="F:ADP binding"/>
    <property type="evidence" value="ECO:0007669"/>
    <property type="project" value="TreeGrafter"/>
</dbReference>
<dbReference type="InterPro" id="IPR001576">
    <property type="entry name" value="Phosphoglycerate_kinase"/>
</dbReference>
<comment type="subunit">
    <text evidence="10">Monomer.</text>
</comment>
<evidence type="ECO:0000256" key="13">
    <source>
        <dbReference type="RuleBase" id="RU000532"/>
    </source>
</evidence>
<evidence type="ECO:0000256" key="12">
    <source>
        <dbReference type="PIRSR" id="PIRSR000724-2"/>
    </source>
</evidence>
<evidence type="ECO:0000256" key="6">
    <source>
        <dbReference type="ARBA" id="ARBA00022679"/>
    </source>
</evidence>
<protein>
    <recommendedName>
        <fullName evidence="5 10">Phosphoglycerate kinase</fullName>
        <ecNumber evidence="4 10">2.7.2.3</ecNumber>
    </recommendedName>
</protein>
<dbReference type="InterPro" id="IPR036043">
    <property type="entry name" value="Phosphoglycerate_kinase_sf"/>
</dbReference>
<evidence type="ECO:0000256" key="2">
    <source>
        <dbReference type="ARBA" id="ARBA00004838"/>
    </source>
</evidence>
<comment type="caution">
    <text evidence="14">The sequence shown here is derived from an EMBL/GenBank/DDBJ whole genome shotgun (WGS) entry which is preliminary data.</text>
</comment>
<evidence type="ECO:0000313" key="15">
    <source>
        <dbReference type="Proteomes" id="UP000786662"/>
    </source>
</evidence>
<evidence type="ECO:0000256" key="8">
    <source>
        <dbReference type="ARBA" id="ARBA00022777"/>
    </source>
</evidence>
<evidence type="ECO:0000256" key="7">
    <source>
        <dbReference type="ARBA" id="ARBA00022741"/>
    </source>
</evidence>
<evidence type="ECO:0000256" key="11">
    <source>
        <dbReference type="PIRSR" id="PIRSR000724-1"/>
    </source>
</evidence>
<dbReference type="Proteomes" id="UP000786662">
    <property type="component" value="Unassembled WGS sequence"/>
</dbReference>
<dbReference type="SUPFAM" id="SSF53748">
    <property type="entry name" value="Phosphoglycerate kinase"/>
    <property type="match status" value="1"/>
</dbReference>
<keyword evidence="9 10" id="KW-0067">ATP-binding</keyword>
<keyword evidence="8 10" id="KW-0418">Kinase</keyword>
<feature type="binding site" evidence="10 11">
    <location>
        <begin position="21"/>
        <end position="23"/>
    </location>
    <ligand>
        <name>substrate</name>
    </ligand>
</feature>
<evidence type="ECO:0000256" key="10">
    <source>
        <dbReference type="HAMAP-Rule" id="MF_00145"/>
    </source>
</evidence>
<dbReference type="GO" id="GO:0005829">
    <property type="term" value="C:cytosol"/>
    <property type="evidence" value="ECO:0007669"/>
    <property type="project" value="TreeGrafter"/>
</dbReference>
<accession>A0A9D6HTU6</accession>
<dbReference type="Gene3D" id="3.40.50.1260">
    <property type="entry name" value="Phosphoglycerate kinase, N-terminal domain"/>
    <property type="match status" value="2"/>
</dbReference>
<keyword evidence="10" id="KW-0963">Cytoplasm</keyword>
<dbReference type="FunFam" id="3.40.50.1260:FF:000006">
    <property type="entry name" value="Phosphoglycerate kinase"/>
    <property type="match status" value="1"/>
</dbReference>
<dbReference type="AlphaFoldDB" id="A0A9D6HTU6"/>
<evidence type="ECO:0000256" key="3">
    <source>
        <dbReference type="ARBA" id="ARBA00008982"/>
    </source>
</evidence>
<feature type="binding site" evidence="10">
    <location>
        <begin position="346"/>
        <end position="349"/>
    </location>
    <ligand>
        <name>ATP</name>
        <dbReference type="ChEBI" id="CHEBI:30616"/>
    </ligand>
</feature>
<feature type="binding site" evidence="10 12">
    <location>
        <position position="320"/>
    </location>
    <ligand>
        <name>ATP</name>
        <dbReference type="ChEBI" id="CHEBI:30616"/>
    </ligand>
</feature>
<organism evidence="14 15">
    <name type="scientific">Candidatus Sungiibacteriota bacterium</name>
    <dbReference type="NCBI Taxonomy" id="2750080"/>
    <lineage>
        <taxon>Bacteria</taxon>
        <taxon>Candidatus Sungiibacteriota</taxon>
    </lineage>
</organism>
<dbReference type="EC" id="2.7.2.3" evidence="4 10"/>
<keyword evidence="7 10" id="KW-0547">Nucleotide-binding</keyword>
<feature type="binding site" evidence="11">
    <location>
        <position position="119"/>
    </location>
    <ligand>
        <name>(2R)-3-phosphoglycerate</name>
        <dbReference type="ChEBI" id="CHEBI:58272"/>
    </ligand>
</feature>
<dbReference type="PANTHER" id="PTHR11406:SF23">
    <property type="entry name" value="PHOSPHOGLYCERATE KINASE 1, CHLOROPLASTIC-RELATED"/>
    <property type="match status" value="1"/>
</dbReference>
<dbReference type="HAMAP" id="MF_00145">
    <property type="entry name" value="Phosphoglyc_kinase"/>
    <property type="match status" value="1"/>
</dbReference>
<dbReference type="PIRSF" id="PIRSF000724">
    <property type="entry name" value="Pgk"/>
    <property type="match status" value="1"/>
</dbReference>
<feature type="binding site" evidence="10">
    <location>
        <position position="38"/>
    </location>
    <ligand>
        <name>substrate</name>
    </ligand>
</feature>
<dbReference type="InterPro" id="IPR015911">
    <property type="entry name" value="Phosphoglycerate_kinase_CS"/>
</dbReference>
<name>A0A9D6HTU6_9BACT</name>
<dbReference type="GO" id="GO:0006096">
    <property type="term" value="P:glycolytic process"/>
    <property type="evidence" value="ECO:0007669"/>
    <property type="project" value="UniProtKB-UniRule"/>
</dbReference>
<gene>
    <name evidence="10" type="primary">pgk</name>
    <name evidence="14" type="ORF">HYT38_01200</name>
</gene>
<comment type="subcellular location">
    <subcellularLocation>
        <location evidence="10">Cytoplasm</location>
    </subcellularLocation>
</comment>
<feature type="binding site" evidence="10 11">
    <location>
        <begin position="61"/>
        <end position="64"/>
    </location>
    <ligand>
        <name>substrate</name>
    </ligand>
</feature>
<feature type="binding site" evidence="10 12">
    <location>
        <position position="202"/>
    </location>
    <ligand>
        <name>ATP</name>
        <dbReference type="ChEBI" id="CHEBI:30616"/>
    </ligand>
</feature>
<evidence type="ECO:0000256" key="4">
    <source>
        <dbReference type="ARBA" id="ARBA00013061"/>
    </source>
</evidence>
<dbReference type="Pfam" id="PF00162">
    <property type="entry name" value="PGK"/>
    <property type="match status" value="1"/>
</dbReference>
<comment type="pathway">
    <text evidence="2 10">Carbohydrate degradation; glycolysis; pyruvate from D-glyceraldehyde 3-phosphate: step 2/5.</text>
</comment>
<keyword evidence="6 10" id="KW-0808">Transferase</keyword>
<feature type="binding site" evidence="11">
    <location>
        <position position="38"/>
    </location>
    <ligand>
        <name>(2R)-3-phosphoglycerate</name>
        <dbReference type="ChEBI" id="CHEBI:58272"/>
    </ligand>
</feature>
<dbReference type="InterPro" id="IPR015824">
    <property type="entry name" value="Phosphoglycerate_kinase_N"/>
</dbReference>
<evidence type="ECO:0000256" key="1">
    <source>
        <dbReference type="ARBA" id="ARBA00000642"/>
    </source>
</evidence>
<dbReference type="PANTHER" id="PTHR11406">
    <property type="entry name" value="PHOSPHOGLYCERATE KINASE"/>
    <property type="match status" value="1"/>
</dbReference>